<feature type="coiled-coil region" evidence="5">
    <location>
        <begin position="632"/>
        <end position="659"/>
    </location>
</feature>
<dbReference type="GO" id="GO:0043296">
    <property type="term" value="C:apical junction complex"/>
    <property type="evidence" value="ECO:0007669"/>
    <property type="project" value="TreeGrafter"/>
</dbReference>
<dbReference type="PANTHER" id="PTHR15012:SF32">
    <property type="entry name" value="PROTEIN SHROOM"/>
    <property type="match status" value="1"/>
</dbReference>
<protein>
    <recommendedName>
        <fullName evidence="7">ASD2 domain-containing protein</fullName>
    </recommendedName>
</protein>
<dbReference type="PROSITE" id="PS51307">
    <property type="entry name" value="ASD2"/>
    <property type="match status" value="1"/>
</dbReference>
<dbReference type="GO" id="GO:0030864">
    <property type="term" value="C:cortical actin cytoskeleton"/>
    <property type="evidence" value="ECO:0007669"/>
    <property type="project" value="TreeGrafter"/>
</dbReference>
<feature type="compositionally biased region" description="Low complexity" evidence="6">
    <location>
        <begin position="136"/>
        <end position="156"/>
    </location>
</feature>
<feature type="compositionally biased region" description="Polar residues" evidence="6">
    <location>
        <begin position="52"/>
        <end position="89"/>
    </location>
</feature>
<sequence length="662" mass="74411">TLTAAAHNSGQPVVMYACQRWGLKFADESYIGHKNKSSRAIGTYKRSKSAAVLQSNSNNADGESENVSFQEPKLGQQTWSSESVLTHTDTVLEDPAVAERGTNPEYLYDVSSSTPVRPARPSHHGRHSVGQLQAFSSVPSSSVYQNNNSSTSSSSVPDGAFTSKPFVDQRNAQIRRDIPQQTPPAALAESSYDPTQSPLRSQPQQVPRTVRNPTRPNEGIDTRNVNNIHPSHHSAQKNNSNDTEGSNSLQSLHSNTYTTTPPSQDTVIFSKPGDDVLSKNNTPNSSSQRDYQRRESAPVRIATSTNSPDSKLDIPVSDSSSSSRRRSDSSVNSSQRSDNSNYDISTSSHSRQPSQEELECDIQAKQLAQELTDNEQKLSNVLRLDANKKRMQYMDGLFSESTDSSHLVDRPSFNQETRSSVKNRRPQQSSDDSVKKSEPSKRSSLPKEYWMSPSKALMEMELRKNEETSRDLTKDINDSSTLMKHKEELLEKLHKKLEVLKEEKMSLQQEISDNNVLGNQVFEVIDAKCQSHNEKDKFKAYIDDLEKIVRLLLNLSGQLARAENAVQALGPQVDAKLKKLTIDKRERLFAKHEEAKFLKDDIDKRSEQLSAVLRERLSEREFSHYAYFIKMKSKLTIELQELDDKITLGEEQILELRKSIPD</sequence>
<feature type="compositionally biased region" description="Polar residues" evidence="6">
    <location>
        <begin position="412"/>
        <end position="431"/>
    </location>
</feature>
<dbReference type="GO" id="GO:0051015">
    <property type="term" value="F:actin filament binding"/>
    <property type="evidence" value="ECO:0007669"/>
    <property type="project" value="InterPro"/>
</dbReference>
<dbReference type="GO" id="GO:0007015">
    <property type="term" value="P:actin filament organization"/>
    <property type="evidence" value="ECO:0007669"/>
    <property type="project" value="TreeGrafter"/>
</dbReference>
<feature type="coiled-coil region" evidence="5">
    <location>
        <begin position="483"/>
        <end position="517"/>
    </location>
</feature>
<keyword evidence="5" id="KW-0175">Coiled coil</keyword>
<dbReference type="AlphaFoldDB" id="A0A0B7BJL7"/>
<evidence type="ECO:0000256" key="3">
    <source>
        <dbReference type="ARBA" id="ARBA00022490"/>
    </source>
</evidence>
<evidence type="ECO:0000259" key="7">
    <source>
        <dbReference type="PROSITE" id="PS51307"/>
    </source>
</evidence>
<dbReference type="Gene3D" id="6.10.250.3120">
    <property type="match status" value="1"/>
</dbReference>
<gene>
    <name evidence="8" type="primary">ORF192283</name>
</gene>
<feature type="domain" description="ASD2" evidence="7">
    <location>
        <begin position="365"/>
        <end position="661"/>
    </location>
</feature>
<dbReference type="GO" id="GO:0005912">
    <property type="term" value="C:adherens junction"/>
    <property type="evidence" value="ECO:0007669"/>
    <property type="project" value="TreeGrafter"/>
</dbReference>
<keyword evidence="4" id="KW-0206">Cytoskeleton</keyword>
<evidence type="ECO:0000313" key="8">
    <source>
        <dbReference type="EMBL" id="CEK93138.1"/>
    </source>
</evidence>
<evidence type="ECO:0000256" key="4">
    <source>
        <dbReference type="ARBA" id="ARBA00023212"/>
    </source>
</evidence>
<feature type="compositionally biased region" description="Low complexity" evidence="6">
    <location>
        <begin position="329"/>
        <end position="341"/>
    </location>
</feature>
<evidence type="ECO:0000256" key="1">
    <source>
        <dbReference type="ARBA" id="ARBA00004245"/>
    </source>
</evidence>
<dbReference type="EMBL" id="HACG01046273">
    <property type="protein sequence ID" value="CEK93138.1"/>
    <property type="molecule type" value="Transcribed_RNA"/>
</dbReference>
<dbReference type="Pfam" id="PF08687">
    <property type="entry name" value="ASD2"/>
    <property type="match status" value="1"/>
</dbReference>
<comment type="similarity">
    <text evidence="2">Belongs to the shroom family.</text>
</comment>
<dbReference type="GO" id="GO:0016324">
    <property type="term" value="C:apical plasma membrane"/>
    <property type="evidence" value="ECO:0007669"/>
    <property type="project" value="TreeGrafter"/>
</dbReference>
<name>A0A0B7BJL7_9EUPU</name>
<feature type="non-terminal residue" evidence="8">
    <location>
        <position position="1"/>
    </location>
</feature>
<dbReference type="InterPro" id="IPR027685">
    <property type="entry name" value="Shroom_fam"/>
</dbReference>
<keyword evidence="3" id="KW-0963">Cytoplasm</keyword>
<feature type="region of interest" description="Disordered" evidence="6">
    <location>
        <begin position="176"/>
        <end position="358"/>
    </location>
</feature>
<feature type="compositionally biased region" description="Polar residues" evidence="6">
    <location>
        <begin position="342"/>
        <end position="355"/>
    </location>
</feature>
<dbReference type="InterPro" id="IPR014799">
    <property type="entry name" value="ASD2_dom"/>
</dbReference>
<proteinExistence type="inferred from homology"/>
<feature type="region of interest" description="Disordered" evidence="6">
    <location>
        <begin position="400"/>
        <end position="448"/>
    </location>
</feature>
<evidence type="ECO:0000256" key="5">
    <source>
        <dbReference type="SAM" id="Coils"/>
    </source>
</evidence>
<feature type="compositionally biased region" description="Polar residues" evidence="6">
    <location>
        <begin position="192"/>
        <end position="215"/>
    </location>
</feature>
<organism evidence="8">
    <name type="scientific">Arion vulgaris</name>
    <dbReference type="NCBI Taxonomy" id="1028688"/>
    <lineage>
        <taxon>Eukaryota</taxon>
        <taxon>Metazoa</taxon>
        <taxon>Spiralia</taxon>
        <taxon>Lophotrochozoa</taxon>
        <taxon>Mollusca</taxon>
        <taxon>Gastropoda</taxon>
        <taxon>Heterobranchia</taxon>
        <taxon>Euthyneura</taxon>
        <taxon>Panpulmonata</taxon>
        <taxon>Eupulmonata</taxon>
        <taxon>Stylommatophora</taxon>
        <taxon>Helicina</taxon>
        <taxon>Arionoidea</taxon>
        <taxon>Arionidae</taxon>
        <taxon>Arion</taxon>
    </lineage>
</organism>
<dbReference type="PANTHER" id="PTHR15012">
    <property type="entry name" value="APICAL PROTEIN/SHROOM-RELATED"/>
    <property type="match status" value="1"/>
</dbReference>
<evidence type="ECO:0000256" key="2">
    <source>
        <dbReference type="ARBA" id="ARBA00006469"/>
    </source>
</evidence>
<evidence type="ECO:0000256" key="6">
    <source>
        <dbReference type="SAM" id="MobiDB-lite"/>
    </source>
</evidence>
<feature type="compositionally biased region" description="Polar residues" evidence="6">
    <location>
        <begin position="278"/>
        <end position="289"/>
    </location>
</feature>
<reference evidence="8" key="1">
    <citation type="submission" date="2014-12" db="EMBL/GenBank/DDBJ databases">
        <title>Insight into the proteome of Arion vulgaris.</title>
        <authorList>
            <person name="Aradska J."/>
            <person name="Bulat T."/>
            <person name="Smidak R."/>
            <person name="Sarate P."/>
            <person name="Gangsoo J."/>
            <person name="Sialana F."/>
            <person name="Bilban M."/>
            <person name="Lubec G."/>
        </authorList>
    </citation>
    <scope>NUCLEOTIDE SEQUENCE</scope>
    <source>
        <tissue evidence="8">Skin</tissue>
    </source>
</reference>
<feature type="compositionally biased region" description="Polar residues" evidence="6">
    <location>
        <begin position="236"/>
        <end position="267"/>
    </location>
</feature>
<accession>A0A0B7BJL7</accession>
<feature type="region of interest" description="Disordered" evidence="6">
    <location>
        <begin position="52"/>
        <end position="164"/>
    </location>
</feature>
<comment type="subcellular location">
    <subcellularLocation>
        <location evidence="1">Cytoplasm</location>
        <location evidence="1">Cytoskeleton</location>
    </subcellularLocation>
</comment>
<feature type="compositionally biased region" description="Basic and acidic residues" evidence="6">
    <location>
        <begin position="432"/>
        <end position="441"/>
    </location>
</feature>